<dbReference type="Proteomes" id="UP000296049">
    <property type="component" value="Unassembled WGS sequence"/>
</dbReference>
<organism evidence="1 2">
    <name type="scientific">Anas platyrhynchos</name>
    <name type="common">Mallard</name>
    <name type="synonym">Anas boschas</name>
    <dbReference type="NCBI Taxonomy" id="8839"/>
    <lineage>
        <taxon>Eukaryota</taxon>
        <taxon>Metazoa</taxon>
        <taxon>Chordata</taxon>
        <taxon>Craniata</taxon>
        <taxon>Vertebrata</taxon>
        <taxon>Euteleostomi</taxon>
        <taxon>Archelosauria</taxon>
        <taxon>Archosauria</taxon>
        <taxon>Dinosauria</taxon>
        <taxon>Saurischia</taxon>
        <taxon>Theropoda</taxon>
        <taxon>Coelurosauria</taxon>
        <taxon>Aves</taxon>
        <taxon>Neognathae</taxon>
        <taxon>Galloanserae</taxon>
        <taxon>Anseriformes</taxon>
        <taxon>Anatidae</taxon>
        <taxon>Anatinae</taxon>
        <taxon>Anas</taxon>
    </lineage>
</organism>
<sequence length="610" mass="66072">MPVAPRALIPRSLQGISADFLSPNIGIKSQILPSKDRSRLSLCPILLLWLHFVFQGRRGDGAVSPPETCRQFLEQLHAAEVLCTPSVPANVSFRFQVQRALENSRPLPDSNKMKRKAQGELSINVWRCRAAPALPGTHNVAGGWLSVWVISAKRELPTKGNRQNNISLARVLDAVQSGKGQWPLKSIPVSPTPGILGDIFAFFYPILLLHIYPIDIQSLYLAATYANALSGESRQAQRVPFAEHFKISATLCLKVWIKLPVAERSPIRAVVSKGFSMGFPPPFSPRSQAPCPWVGRLVEKALVISRVLSSFLLSDGCFGGSSQAGCPAPGTQQQHESRALELSSTLAPEQALRGWGQQWARCPKSLMSLGIQIWGWILLPSSLAQALLQGAAAISPSLSLAALRGYYTETRPKQVIQAITLSEGSSTPCTLVDIAIFVVSICGQSVLRCYMDNRTKMTTTVYCPAREDSRCNGLAEVLRSVQQNPSGACHLMCASGANTALTLLIALSGAILDGSSHLETLTRPKSSIISIAAPLSAFWGKRQEHQNFMCSQEASPVCAEKAEFGKSPEAGCCPKGCKSFPAVFCKLEIWIQLALSPLDSLCHSLAVKDK</sequence>
<gene>
    <name evidence="1" type="ORF">Anapl_07976</name>
</gene>
<proteinExistence type="predicted"/>
<keyword evidence="2" id="KW-1185">Reference proteome</keyword>
<name>R0LBZ0_ANAPL</name>
<evidence type="ECO:0000313" key="1">
    <source>
        <dbReference type="EMBL" id="EOA97787.1"/>
    </source>
</evidence>
<reference evidence="2" key="1">
    <citation type="journal article" date="2013" name="Nat. Genet.">
        <title>The duck genome and transcriptome provide insight into an avian influenza virus reservoir species.</title>
        <authorList>
            <person name="Huang Y."/>
            <person name="Li Y."/>
            <person name="Burt D.W."/>
            <person name="Chen H."/>
            <person name="Zhang Y."/>
            <person name="Qian W."/>
            <person name="Kim H."/>
            <person name="Gan S."/>
            <person name="Zhao Y."/>
            <person name="Li J."/>
            <person name="Yi K."/>
            <person name="Feng H."/>
            <person name="Zhu P."/>
            <person name="Li B."/>
            <person name="Liu Q."/>
            <person name="Fairley S."/>
            <person name="Magor K.E."/>
            <person name="Du Z."/>
            <person name="Hu X."/>
            <person name="Goodman L."/>
            <person name="Tafer H."/>
            <person name="Vignal A."/>
            <person name="Lee T."/>
            <person name="Kim K.W."/>
            <person name="Sheng Z."/>
            <person name="An Y."/>
            <person name="Searle S."/>
            <person name="Herrero J."/>
            <person name="Groenen M.A."/>
            <person name="Crooijmans R.P."/>
            <person name="Faraut T."/>
            <person name="Cai Q."/>
            <person name="Webster R.G."/>
            <person name="Aldridge J.R."/>
            <person name="Warren W.C."/>
            <person name="Bartschat S."/>
            <person name="Kehr S."/>
            <person name="Marz M."/>
            <person name="Stadler P.F."/>
            <person name="Smith J."/>
            <person name="Kraus R.H."/>
            <person name="Zhao Y."/>
            <person name="Ren L."/>
            <person name="Fei J."/>
            <person name="Morisson M."/>
            <person name="Kaiser P."/>
            <person name="Griffin D.K."/>
            <person name="Rao M."/>
            <person name="Pitel F."/>
            <person name="Wang J."/>
            <person name="Li N."/>
        </authorList>
    </citation>
    <scope>NUCLEOTIDE SEQUENCE [LARGE SCALE GENOMIC DNA]</scope>
</reference>
<accession>R0LBZ0</accession>
<dbReference type="EMBL" id="KB743609">
    <property type="protein sequence ID" value="EOA97787.1"/>
    <property type="molecule type" value="Genomic_DNA"/>
</dbReference>
<protein>
    <submittedName>
        <fullName evidence="1">Uncharacterized protein</fullName>
    </submittedName>
</protein>
<evidence type="ECO:0000313" key="2">
    <source>
        <dbReference type="Proteomes" id="UP000296049"/>
    </source>
</evidence>
<dbReference type="AlphaFoldDB" id="R0LBZ0"/>